<dbReference type="EMBL" id="CP003244">
    <property type="protein sequence ID" value="AEX54276.1"/>
    <property type="molecule type" value="Genomic_DNA"/>
</dbReference>
<proteinExistence type="predicted"/>
<reference evidence="1 2" key="1">
    <citation type="journal article" date="2012" name="J. Bacteriol.">
        <title>Complete Genome Sequence of Rahnella aquatilis CIP 78.65.</title>
        <authorList>
            <person name="Martinez R.J."/>
            <person name="Bruce D."/>
            <person name="Detter C."/>
            <person name="Goodwin L.A."/>
            <person name="Han J."/>
            <person name="Han C.S."/>
            <person name="Held B."/>
            <person name="Land M.L."/>
            <person name="Mikhailova N."/>
            <person name="Nolan M."/>
            <person name="Pennacchio L."/>
            <person name="Pitluck S."/>
            <person name="Tapia R."/>
            <person name="Woyke T."/>
            <person name="Sobecky P.A."/>
        </authorList>
    </citation>
    <scope>NUCLEOTIDE SEQUENCE [LARGE SCALE GENOMIC DNA]</scope>
    <source>
        <strain evidence="2">ATCC 33071 / DSM 4594 / JCM 1683 / NBRC 105701 / NCIMB 13365 / CIP 78.65</strain>
    </source>
</reference>
<reference evidence="2" key="2">
    <citation type="submission" date="2012-01" db="EMBL/GenBank/DDBJ databases">
        <title>Complete sequence of chromosome of Rahnella aquatilis CIP 78.65.</title>
        <authorList>
            <person name="Lucas S."/>
            <person name="Han J."/>
            <person name="Lapidus A."/>
            <person name="Cheng J.-F."/>
            <person name="Goodwin L."/>
            <person name="Pitluck S."/>
            <person name="Peters L."/>
            <person name="Ovchinnikova G."/>
            <person name="Held B."/>
            <person name="Detter J.C."/>
            <person name="Han C."/>
            <person name="Tapia R."/>
            <person name="Land M."/>
            <person name="Hauser L."/>
            <person name="Kyrpides N."/>
            <person name="Ivanova N."/>
            <person name="Pagani I."/>
            <person name="Sobecky P."/>
            <person name="Martinez R."/>
            <person name="Woyke T."/>
        </authorList>
    </citation>
    <scope>NUCLEOTIDE SEQUENCE [LARGE SCALE GENOMIC DNA]</scope>
    <source>
        <strain evidence="2">ATCC 33071 / DSM 4594 / JCM 1683 / NBRC 105701 / NCIMB 13365 / CIP 78.65</strain>
    </source>
</reference>
<dbReference type="STRING" id="745277.Rahaq2_4543"/>
<protein>
    <submittedName>
        <fullName evidence="1">Uncharacterized protein</fullName>
    </submittedName>
</protein>
<sequence length="59" mass="6628">MISGRFTLSFFGVVYVAFNPCWLRLSAVFDAKYVVIRALNGLLLSLKLDLSGYLCRTAH</sequence>
<evidence type="ECO:0000313" key="2">
    <source>
        <dbReference type="Proteomes" id="UP000009010"/>
    </source>
</evidence>
<accession>H2IZ11</accession>
<name>H2IZ11_RAHAC</name>
<dbReference type="AlphaFoldDB" id="H2IZ11"/>
<dbReference type="HOGENOM" id="CLU_2957369_0_0_6"/>
<keyword evidence="2" id="KW-1185">Reference proteome</keyword>
<dbReference type="KEGG" id="raq:Rahaq2_4543"/>
<gene>
    <name evidence="1" type="ordered locus">Rahaq2_4543</name>
</gene>
<evidence type="ECO:0000313" key="1">
    <source>
        <dbReference type="EMBL" id="AEX54276.1"/>
    </source>
</evidence>
<dbReference type="Proteomes" id="UP000009010">
    <property type="component" value="Chromosome"/>
</dbReference>
<organism evidence="1 2">
    <name type="scientific">Rahnella aquatilis (strain ATCC 33071 / DSM 4594 / JCM 1683 / NBRC 105701 / NCIMB 13365 / CIP 78.65)</name>
    <dbReference type="NCBI Taxonomy" id="745277"/>
    <lineage>
        <taxon>Bacteria</taxon>
        <taxon>Pseudomonadati</taxon>
        <taxon>Pseudomonadota</taxon>
        <taxon>Gammaproteobacteria</taxon>
        <taxon>Enterobacterales</taxon>
        <taxon>Yersiniaceae</taxon>
        <taxon>Rahnella</taxon>
    </lineage>
</organism>